<protein>
    <submittedName>
        <fullName evidence="3">DUF4189 domain-containing protein</fullName>
    </submittedName>
</protein>
<feature type="domain" description="DUF4189" evidence="2">
    <location>
        <begin position="111"/>
        <end position="203"/>
    </location>
</feature>
<comment type="caution">
    <text evidence="3">The sequence shown here is derived from an EMBL/GenBank/DDBJ whole genome shotgun (WGS) entry which is preliminary data.</text>
</comment>
<accession>A0A371B4M0</accession>
<feature type="region of interest" description="Disordered" evidence="1">
    <location>
        <begin position="1"/>
        <end position="30"/>
    </location>
</feature>
<evidence type="ECO:0000256" key="1">
    <source>
        <dbReference type="SAM" id="MobiDB-lite"/>
    </source>
</evidence>
<dbReference type="AlphaFoldDB" id="A0A371B4M0"/>
<sequence length="212" mass="22753">MEASKGPRPSSSEATPNPKPWSVDDAQRNAGRCTGTLTPLVGHQQKCDFGTMRWFLLFGLVFACTSQANAQCRQGSGPDHGDGIPYCSQIEPESTPSPHPVPPPQWQSFAAAVAWGDSNTGDAFIGVGKYFDEQLAREKVLEKCNAKGWANCAVAISITNGVVAVARDSERKLRVRSDVSVDAARSNIVAKCEADGVSCEVLAVYDGLQEYF</sequence>
<dbReference type="Proteomes" id="UP000263833">
    <property type="component" value="Unassembled WGS sequence"/>
</dbReference>
<evidence type="ECO:0000259" key="2">
    <source>
        <dbReference type="Pfam" id="PF13827"/>
    </source>
</evidence>
<dbReference type="EMBL" id="QRGP01000002">
    <property type="protein sequence ID" value="RDV02545.1"/>
    <property type="molecule type" value="Genomic_DNA"/>
</dbReference>
<name>A0A371B4M0_9SPHN</name>
<organism evidence="3 4">
    <name type="scientific">Sphingorhabdus pulchriflava</name>
    <dbReference type="NCBI Taxonomy" id="2292257"/>
    <lineage>
        <taxon>Bacteria</taxon>
        <taxon>Pseudomonadati</taxon>
        <taxon>Pseudomonadota</taxon>
        <taxon>Alphaproteobacteria</taxon>
        <taxon>Sphingomonadales</taxon>
        <taxon>Sphingomonadaceae</taxon>
        <taxon>Sphingorhabdus</taxon>
    </lineage>
</organism>
<proteinExistence type="predicted"/>
<keyword evidence="4" id="KW-1185">Reference proteome</keyword>
<reference evidence="4" key="1">
    <citation type="submission" date="2018-08" db="EMBL/GenBank/DDBJ databases">
        <authorList>
            <person name="Kim S.-J."/>
            <person name="Jung G.-Y."/>
        </authorList>
    </citation>
    <scope>NUCLEOTIDE SEQUENCE [LARGE SCALE GENOMIC DNA]</scope>
    <source>
        <strain evidence="4">GY_G</strain>
    </source>
</reference>
<dbReference type="InterPro" id="IPR025240">
    <property type="entry name" value="DUF4189"/>
</dbReference>
<gene>
    <name evidence="3" type="ORF">DXH95_11295</name>
</gene>
<evidence type="ECO:0000313" key="3">
    <source>
        <dbReference type="EMBL" id="RDV02545.1"/>
    </source>
</evidence>
<feature type="region of interest" description="Disordered" evidence="1">
    <location>
        <begin position="72"/>
        <end position="101"/>
    </location>
</feature>
<dbReference type="Pfam" id="PF13827">
    <property type="entry name" value="DUF4189"/>
    <property type="match status" value="1"/>
</dbReference>
<evidence type="ECO:0000313" key="4">
    <source>
        <dbReference type="Proteomes" id="UP000263833"/>
    </source>
</evidence>